<evidence type="ECO:0000313" key="2">
    <source>
        <dbReference type="Proteomes" id="UP000248764"/>
    </source>
</evidence>
<dbReference type="AlphaFoldDB" id="A0A2W2CGG5"/>
<keyword evidence="2" id="KW-1185">Reference proteome</keyword>
<reference evidence="1 2" key="1">
    <citation type="submission" date="2018-01" db="EMBL/GenBank/DDBJ databases">
        <title>Draft genome sequence of Jiangella sp. GTF31.</title>
        <authorList>
            <person name="Sahin N."/>
            <person name="Ay H."/>
            <person name="Saygin H."/>
        </authorList>
    </citation>
    <scope>NUCLEOTIDE SEQUENCE [LARGE SCALE GENOMIC DNA]</scope>
    <source>
        <strain evidence="1 2">GTF31</strain>
    </source>
</reference>
<proteinExistence type="predicted"/>
<accession>A0A2W2CGG5</accession>
<dbReference type="InterPro" id="IPR039498">
    <property type="entry name" value="NTP_transf_5"/>
</dbReference>
<dbReference type="SUPFAM" id="SSF54593">
    <property type="entry name" value="Glyoxalase/Bleomycin resistance protein/Dihydroxybiphenyl dioxygenase"/>
    <property type="match status" value="1"/>
</dbReference>
<comment type="caution">
    <text evidence="1">The sequence shown here is derived from an EMBL/GenBank/DDBJ whole genome shotgun (WGS) entry which is preliminary data.</text>
</comment>
<dbReference type="EMBL" id="POTW01000154">
    <property type="protein sequence ID" value="PZF79273.1"/>
    <property type="molecule type" value="Genomic_DNA"/>
</dbReference>
<organism evidence="1 2">
    <name type="scientific">Jiangella anatolica</name>
    <dbReference type="NCBI Taxonomy" id="2670374"/>
    <lineage>
        <taxon>Bacteria</taxon>
        <taxon>Bacillati</taxon>
        <taxon>Actinomycetota</taxon>
        <taxon>Actinomycetes</taxon>
        <taxon>Jiangellales</taxon>
        <taxon>Jiangellaceae</taxon>
        <taxon>Jiangella</taxon>
    </lineage>
</organism>
<evidence type="ECO:0008006" key="3">
    <source>
        <dbReference type="Google" id="ProtNLM"/>
    </source>
</evidence>
<dbReference type="Proteomes" id="UP000248764">
    <property type="component" value="Unassembled WGS sequence"/>
</dbReference>
<sequence>MGGGPVEAGARRTADAVLAVARGETPRVGPAADDEARFVTAVRRHRVAPLAHVLLRDAGLAPAETLRADRNAAMAHHLRAVATLGALDELFDDLSWVAFKGPVLSETAHPVPGIRTYQDLDVLVDPADLRRGVDRLLDAGWRVADPPEALRYRATPGEMHVLTPSGLIIDLHWAMLNMKTERVEFSIGTRELLSRRVRVPLGLGAAWTLDPVDSLVHACLHATLTGADRMLLLVDVDALARRVDRWDDVVERAREWGAGPALAVVLSRARRVLGTPFPADVEAELLPSTAYRLVLRATDRLAPVPALTRDASLARIVARAARRTGGASMRELASRFGHGVVDRVGPERRTSGAAETATRADLDIYLDGVEAEAGRVTR</sequence>
<gene>
    <name evidence="1" type="ORF">C1I92_31980</name>
</gene>
<protein>
    <recommendedName>
        <fullName evidence="3">Nucleotidyltransferase family protein</fullName>
    </recommendedName>
</protein>
<dbReference type="Pfam" id="PF14907">
    <property type="entry name" value="NTP_transf_5"/>
    <property type="match status" value="1"/>
</dbReference>
<evidence type="ECO:0000313" key="1">
    <source>
        <dbReference type="EMBL" id="PZF79273.1"/>
    </source>
</evidence>
<name>A0A2W2CGG5_9ACTN</name>
<dbReference type="InterPro" id="IPR029068">
    <property type="entry name" value="Glyas_Bleomycin-R_OHBP_Dase"/>
</dbReference>